<dbReference type="InterPro" id="IPR041413">
    <property type="entry name" value="MLTR_LBD"/>
</dbReference>
<dbReference type="EMBL" id="AEJB01000133">
    <property type="protein sequence ID" value="ELP69601.1"/>
    <property type="molecule type" value="Genomic_DNA"/>
</dbReference>
<reference evidence="2 3" key="1">
    <citation type="journal article" date="2011" name="Plasmid">
        <title>Streptomyces turgidiscabies Car8 contains a modular pathogenicity island that shares virulence genes with other actinobacterial plant pathogens.</title>
        <authorList>
            <person name="Huguet-Tapia J.C."/>
            <person name="Badger J.H."/>
            <person name="Loria R."/>
            <person name="Pettis G.S."/>
        </authorList>
    </citation>
    <scope>NUCLEOTIDE SEQUENCE [LARGE SCALE GENOMIC DNA]</scope>
    <source>
        <strain evidence="2 3">Car8</strain>
    </source>
</reference>
<evidence type="ECO:0000313" key="2">
    <source>
        <dbReference type="EMBL" id="ELP69601.1"/>
    </source>
</evidence>
<dbReference type="AlphaFoldDB" id="L7FEW0"/>
<feature type="non-terminal residue" evidence="2">
    <location>
        <position position="1"/>
    </location>
</feature>
<feature type="domain" description="MmyB-like transcription regulator ligand binding" evidence="1">
    <location>
        <begin position="2"/>
        <end position="69"/>
    </location>
</feature>
<dbReference type="Proteomes" id="UP000010931">
    <property type="component" value="Unassembled WGS sequence"/>
</dbReference>
<dbReference type="STRING" id="85558.T45_08046"/>
<comment type="caution">
    <text evidence="2">The sequence shown here is derived from an EMBL/GenBank/DDBJ whole genome shotgun (WGS) entry which is preliminary data.</text>
</comment>
<dbReference type="PATRIC" id="fig|698760.3.peg.1725"/>
<protein>
    <recommendedName>
        <fullName evidence="1">MmyB-like transcription regulator ligand binding domain-containing protein</fullName>
    </recommendedName>
</protein>
<evidence type="ECO:0000313" key="3">
    <source>
        <dbReference type="Proteomes" id="UP000010931"/>
    </source>
</evidence>
<proteinExistence type="predicted"/>
<name>L7FEW0_STRT8</name>
<keyword evidence="3" id="KW-1185">Reference proteome</keyword>
<dbReference type="Gene3D" id="3.30.450.180">
    <property type="match status" value="1"/>
</dbReference>
<organism evidence="2 3">
    <name type="scientific">Streptomyces turgidiscabies (strain Car8)</name>
    <dbReference type="NCBI Taxonomy" id="698760"/>
    <lineage>
        <taxon>Bacteria</taxon>
        <taxon>Bacillati</taxon>
        <taxon>Actinomycetota</taxon>
        <taxon>Actinomycetes</taxon>
        <taxon>Kitasatosporales</taxon>
        <taxon>Streptomycetaceae</taxon>
        <taxon>Streptomyces</taxon>
    </lineage>
</organism>
<dbReference type="Pfam" id="PF17765">
    <property type="entry name" value="MLTR_LBD"/>
    <property type="match status" value="1"/>
</dbReference>
<gene>
    <name evidence="2" type="ORF">STRTUCAR8_07904</name>
</gene>
<accession>L7FEW0</accession>
<sequence length="102" mass="11153">LLVGSAEFARLWASRDVSAAPSLCKTFQYPLVGLVTVDCDVLDIADRDQRVVIYTAEPGTSSEEVLRLLSVVGAQRMDVPGWVPPGRVQSRGRAEMFLNAFN</sequence>
<evidence type="ECO:0000259" key="1">
    <source>
        <dbReference type="Pfam" id="PF17765"/>
    </source>
</evidence>